<sequence length="1159" mass="127769">MTTEALGDDVEFDESIANDGLFDRESVATPGDDTLQWRAELLQLVNWGGFGGLTRVPLHGDATMISGASGVGKSTILDAYTALMMPSDTKFNGASNDAVAGRARSAGQRNLLSYLRGAVDVVDDPRTGRPVEKLLRGKGADTWGAVAMTFVNDQGRRFTALRTYYVPRRATRSGEVQMQLASLDGALSLESLEVAVPDRFHANTVKKLFPGIRVHKTYAEFAAVLHARLGIGANGDGAKALRLLARIQAGNQVRSVDELYKDMVLERPATYAAADRAVEHFDDLDSAYSAMRTEELKLELLEPITGLAERKVEAAERSADLDSYGVTLAGDTPLRLWLLKTHQRLLEAASEKNRADRAATGEALTASTAAEAALQQDLEAAKAAHRDAGGSTLQTLAATLEQERIAREARMSRRAELQERLLPILDVTDPDGGWGEAALETGEEFARLQTVAREWLAGHEAEQRDLTEARDTAVGRRYPLQQRRGELTRERSSLESRAGRVPVALHELRAEVAAASGLSVDELPFVAELIDVAPEEGRWRTAIETVLGGSARVMLVPLDRLEEFSRRIDGLRLRGRLTFEGVDLDLPGTGPGDPERIAGKLLYKDSPFSGWVQGHVAEPARNALCVESPDDLGGAGLRVTEAGQTRNGRRGSHGRSDHRNIIGFSNEEAIAEIDAELAALERELTTLDADVAGLDAELAVLGRRRSAYDAVAVARFDDLDVTGSDRRIAEIEARRAEILSADDKLEALEHQIVDLETRLEDARKLRFGLDQEHKRLADEHGELVDSEDIVNDRVEEMERAGRVILTAEHEASLAAEFAAATAPDDPEDLDRFHANSQRLDERLRQAVADAQAELKRVDEDLAAIFRAYKFQWESPNLGATAESYPDYARILGEIRATGLAERRSEWRRRLTEWSGQDLVPLLGAMAASIEEIEDRLEPINAILRRLEFGAAGDRLRIRLRRLAPAHVQVFMKDLRTLSSGATRELDEAGMEARFAQLSRFMQQLRRPEHTVEGVSERDRLLDVRRHVEVSAERYDHLTGELRATYRTLGEKSGGESQELVAFIVGSALRFRLGDEMRSRPRFAPVFLDEGFVKADSEFAGRAVRAWKGLGFQLIIGVPLDKVTGLEPHMDELLAITKNAATHQSWITPITDVEEPDPAR</sequence>
<keyword evidence="1" id="KW-0175">Coiled coil</keyword>
<dbReference type="RefSeq" id="WP_344048481.1">
    <property type="nucleotide sequence ID" value="NZ_BAAAPB010000008.1"/>
</dbReference>
<dbReference type="Pfam" id="PF13555">
    <property type="entry name" value="AAA_29"/>
    <property type="match status" value="1"/>
</dbReference>
<feature type="coiled-coil region" evidence="1">
    <location>
        <begin position="731"/>
        <end position="765"/>
    </location>
</feature>
<organism evidence="2 3">
    <name type="scientific">Nocardioides panacihumi</name>
    <dbReference type="NCBI Taxonomy" id="400774"/>
    <lineage>
        <taxon>Bacteria</taxon>
        <taxon>Bacillati</taxon>
        <taxon>Actinomycetota</taxon>
        <taxon>Actinomycetes</taxon>
        <taxon>Propionibacteriales</taxon>
        <taxon>Nocardioidaceae</taxon>
        <taxon>Nocardioides</taxon>
    </lineage>
</organism>
<feature type="coiled-coil region" evidence="1">
    <location>
        <begin position="670"/>
        <end position="697"/>
    </location>
</feature>
<dbReference type="Proteomes" id="UP001500571">
    <property type="component" value="Unassembled WGS sequence"/>
</dbReference>
<evidence type="ECO:0000313" key="2">
    <source>
        <dbReference type="EMBL" id="GAA1977004.1"/>
    </source>
</evidence>
<dbReference type="Gene3D" id="3.40.1140.10">
    <property type="match status" value="1"/>
</dbReference>
<name>A0ABN2RY72_9ACTN</name>
<dbReference type="EMBL" id="BAAAPB010000008">
    <property type="protein sequence ID" value="GAA1977004.1"/>
    <property type="molecule type" value="Genomic_DNA"/>
</dbReference>
<reference evidence="2 3" key="1">
    <citation type="journal article" date="2019" name="Int. J. Syst. Evol. Microbiol.">
        <title>The Global Catalogue of Microorganisms (GCM) 10K type strain sequencing project: providing services to taxonomists for standard genome sequencing and annotation.</title>
        <authorList>
            <consortium name="The Broad Institute Genomics Platform"/>
            <consortium name="The Broad Institute Genome Sequencing Center for Infectious Disease"/>
            <person name="Wu L."/>
            <person name="Ma J."/>
        </authorList>
    </citation>
    <scope>NUCLEOTIDE SEQUENCE [LARGE SCALE GENOMIC DNA]</scope>
    <source>
        <strain evidence="2 3">JCM 15309</strain>
    </source>
</reference>
<evidence type="ECO:0000256" key="1">
    <source>
        <dbReference type="SAM" id="Coils"/>
    </source>
</evidence>
<protein>
    <submittedName>
        <fullName evidence="2">ATP-binding protein</fullName>
    </submittedName>
</protein>
<accession>A0ABN2RY72</accession>
<keyword evidence="3" id="KW-1185">Reference proteome</keyword>
<keyword evidence="2" id="KW-0547">Nucleotide-binding</keyword>
<proteinExistence type="predicted"/>
<gene>
    <name evidence="2" type="ORF">GCM10009798_42780</name>
</gene>
<dbReference type="Pfam" id="PF13558">
    <property type="entry name" value="SbcC_Walker_B"/>
    <property type="match status" value="1"/>
</dbReference>
<keyword evidence="2" id="KW-0067">ATP-binding</keyword>
<comment type="caution">
    <text evidence="2">The sequence shown here is derived from an EMBL/GenBank/DDBJ whole genome shotgun (WGS) entry which is preliminary data.</text>
</comment>
<dbReference type="GO" id="GO:0005524">
    <property type="term" value="F:ATP binding"/>
    <property type="evidence" value="ECO:0007669"/>
    <property type="project" value="UniProtKB-KW"/>
</dbReference>
<evidence type="ECO:0000313" key="3">
    <source>
        <dbReference type="Proteomes" id="UP001500571"/>
    </source>
</evidence>